<dbReference type="Pfam" id="PF00772">
    <property type="entry name" value="DnaB"/>
    <property type="match status" value="1"/>
</dbReference>
<dbReference type="InterPro" id="IPR036185">
    <property type="entry name" value="DNA_heli_DnaB-like_N_sf"/>
</dbReference>
<dbReference type="InterPro" id="IPR016136">
    <property type="entry name" value="DNA_helicase_N/primase_C"/>
</dbReference>
<accession>A0A7Y0XD68</accession>
<keyword evidence="5" id="KW-0067">ATP-binding</keyword>
<dbReference type="GO" id="GO:0006269">
    <property type="term" value="P:DNA replication, synthesis of primer"/>
    <property type="evidence" value="ECO:0007669"/>
    <property type="project" value="UniProtKB-KW"/>
</dbReference>
<dbReference type="GO" id="GO:0003678">
    <property type="term" value="F:DNA helicase activity"/>
    <property type="evidence" value="ECO:0007669"/>
    <property type="project" value="InterPro"/>
</dbReference>
<feature type="domain" description="DNA helicase DnaB-like N-terminal" evidence="4">
    <location>
        <begin position="1"/>
        <end position="80"/>
    </location>
</feature>
<dbReference type="InterPro" id="IPR007693">
    <property type="entry name" value="DNA_helicase_DnaB-like_N"/>
</dbReference>
<dbReference type="SUPFAM" id="SSF48024">
    <property type="entry name" value="N-terminal domain of DnaB helicase"/>
    <property type="match status" value="1"/>
</dbReference>
<evidence type="ECO:0000256" key="3">
    <source>
        <dbReference type="ARBA" id="ARBA00023125"/>
    </source>
</evidence>
<comment type="caution">
    <text evidence="5">The sequence shown here is derived from an EMBL/GenBank/DDBJ whole genome shotgun (WGS) entry which is preliminary data.</text>
</comment>
<dbReference type="Gene3D" id="1.10.860.10">
    <property type="entry name" value="DNAb Helicase, Chain A"/>
    <property type="match status" value="1"/>
</dbReference>
<sequence>MPHSIEAEQQILGAILTNNDIFDRISAIIGPEHFYDPVHARIFEVAKSRILKNALASPVTLKAFLEGDEGLRELGGPAYL</sequence>
<dbReference type="GO" id="GO:0005524">
    <property type="term" value="F:ATP binding"/>
    <property type="evidence" value="ECO:0007669"/>
    <property type="project" value="InterPro"/>
</dbReference>
<dbReference type="AlphaFoldDB" id="A0A7Y0XD68"/>
<dbReference type="PANTHER" id="PTHR30153:SF2">
    <property type="entry name" value="REPLICATIVE DNA HELICASE"/>
    <property type="match status" value="1"/>
</dbReference>
<dbReference type="GO" id="GO:1990077">
    <property type="term" value="C:primosome complex"/>
    <property type="evidence" value="ECO:0007669"/>
    <property type="project" value="UniProtKB-KW"/>
</dbReference>
<keyword evidence="5" id="KW-0378">Hydrolase</keyword>
<dbReference type="EMBL" id="JABCLB010001385">
    <property type="protein sequence ID" value="NMU84082.1"/>
    <property type="molecule type" value="Genomic_DNA"/>
</dbReference>
<keyword evidence="5" id="KW-0547">Nucleotide-binding</keyword>
<evidence type="ECO:0000313" key="6">
    <source>
        <dbReference type="Proteomes" id="UP000518904"/>
    </source>
</evidence>
<dbReference type="PANTHER" id="PTHR30153">
    <property type="entry name" value="REPLICATIVE DNA HELICASE DNAB"/>
    <property type="match status" value="1"/>
</dbReference>
<keyword evidence="1" id="KW-0639">Primosome</keyword>
<name>A0A7Y0XD68_VIBPH</name>
<dbReference type="GO" id="GO:0003677">
    <property type="term" value="F:DNA binding"/>
    <property type="evidence" value="ECO:0007669"/>
    <property type="project" value="UniProtKB-KW"/>
</dbReference>
<organism evidence="5 6">
    <name type="scientific">Vibrio parahaemolyticus</name>
    <dbReference type="NCBI Taxonomy" id="670"/>
    <lineage>
        <taxon>Bacteria</taxon>
        <taxon>Pseudomonadati</taxon>
        <taxon>Pseudomonadota</taxon>
        <taxon>Gammaproteobacteria</taxon>
        <taxon>Vibrionales</taxon>
        <taxon>Vibrionaceae</taxon>
        <taxon>Vibrio</taxon>
    </lineage>
</organism>
<gene>
    <name evidence="5" type="ORF">HKB16_14445</name>
</gene>
<evidence type="ECO:0000256" key="1">
    <source>
        <dbReference type="ARBA" id="ARBA00022515"/>
    </source>
</evidence>
<keyword evidence="5" id="KW-0347">Helicase</keyword>
<evidence type="ECO:0000259" key="4">
    <source>
        <dbReference type="Pfam" id="PF00772"/>
    </source>
</evidence>
<dbReference type="Proteomes" id="UP000518904">
    <property type="component" value="Unassembled WGS sequence"/>
</dbReference>
<keyword evidence="2" id="KW-0235">DNA replication</keyword>
<keyword evidence="3" id="KW-0238">DNA-binding</keyword>
<dbReference type="GO" id="GO:0005829">
    <property type="term" value="C:cytosol"/>
    <property type="evidence" value="ECO:0007669"/>
    <property type="project" value="TreeGrafter"/>
</dbReference>
<evidence type="ECO:0000256" key="2">
    <source>
        <dbReference type="ARBA" id="ARBA00022705"/>
    </source>
</evidence>
<protein>
    <submittedName>
        <fullName evidence="5">Replicative DNA helicase</fullName>
    </submittedName>
</protein>
<proteinExistence type="predicted"/>
<reference evidence="5 6" key="1">
    <citation type="submission" date="2020-04" db="EMBL/GenBank/DDBJ databases">
        <title>Whole-genome sequencing of Vibrio spp. from China reveals different genetic environments of blaCTX-M-14 among diverse lineages.</title>
        <authorList>
            <person name="Zheng Z."/>
            <person name="Ye L."/>
            <person name="Chen S."/>
        </authorList>
    </citation>
    <scope>NUCLEOTIDE SEQUENCE [LARGE SCALE GENOMIC DNA]</scope>
    <source>
        <strain evidence="5 6">Vb0551</strain>
    </source>
</reference>
<feature type="non-terminal residue" evidence="5">
    <location>
        <position position="80"/>
    </location>
</feature>
<evidence type="ECO:0000313" key="5">
    <source>
        <dbReference type="EMBL" id="NMU84082.1"/>
    </source>
</evidence>